<dbReference type="Proteomes" id="UP000789702">
    <property type="component" value="Unassembled WGS sequence"/>
</dbReference>
<evidence type="ECO:0000313" key="2">
    <source>
        <dbReference type="Proteomes" id="UP000789702"/>
    </source>
</evidence>
<gene>
    <name evidence="1" type="ORF">DHETER_LOCUS2643</name>
</gene>
<organism evidence="1 2">
    <name type="scientific">Dentiscutata heterogama</name>
    <dbReference type="NCBI Taxonomy" id="1316150"/>
    <lineage>
        <taxon>Eukaryota</taxon>
        <taxon>Fungi</taxon>
        <taxon>Fungi incertae sedis</taxon>
        <taxon>Mucoromycota</taxon>
        <taxon>Glomeromycotina</taxon>
        <taxon>Glomeromycetes</taxon>
        <taxon>Diversisporales</taxon>
        <taxon>Gigasporaceae</taxon>
        <taxon>Dentiscutata</taxon>
    </lineage>
</organism>
<comment type="caution">
    <text evidence="1">The sequence shown here is derived from an EMBL/GenBank/DDBJ whole genome shotgun (WGS) entry which is preliminary data.</text>
</comment>
<proteinExistence type="predicted"/>
<keyword evidence="2" id="KW-1185">Reference proteome</keyword>
<dbReference type="EMBL" id="CAJVPU010001989">
    <property type="protein sequence ID" value="CAG8492990.1"/>
    <property type="molecule type" value="Genomic_DNA"/>
</dbReference>
<evidence type="ECO:0000313" key="1">
    <source>
        <dbReference type="EMBL" id="CAG8492990.1"/>
    </source>
</evidence>
<sequence>DVRKFMTLSSMMRSTETPVFSVLITQSTYTRGLIGEIDVFEILNSLGFEVIHRGRRGDGGVDIICKIRNREIWIQVKNWTNNIDVIRALRGVTCTKDNVIGVVVGNKFSPGAVDEANISEDIPHPIILTTKTQLTLTFLNLTLDIINRNPIKLPLYNNHILRH</sequence>
<protein>
    <submittedName>
        <fullName evidence="1">17338_t:CDS:1</fullName>
    </submittedName>
</protein>
<feature type="non-terminal residue" evidence="1">
    <location>
        <position position="1"/>
    </location>
</feature>
<name>A0ACA9KTS9_9GLOM</name>
<reference evidence="1" key="1">
    <citation type="submission" date="2021-06" db="EMBL/GenBank/DDBJ databases">
        <authorList>
            <person name="Kallberg Y."/>
            <person name="Tangrot J."/>
            <person name="Rosling A."/>
        </authorList>
    </citation>
    <scope>NUCLEOTIDE SEQUENCE</scope>
    <source>
        <strain evidence="1">IL203A</strain>
    </source>
</reference>
<accession>A0ACA9KTS9</accession>